<sequence>MADVGVRPARRADAGAVADIQVRAWRRGYAELLPADVLERVTSPPALDAWRERWTQAVTTPPSPRHRLLVAVASDLVVGFAAHGPAEDGDLDATADAELLTLLVDPVHAREGHGSRLLAATVDLLREDGFRTLVSWAFEGDEVLRRFLGSAGWAPDGTARDLDMGEPIRQIRLHTDITPDTTPDVTPAQ</sequence>
<proteinExistence type="predicted"/>
<feature type="domain" description="N-acetyltransferase" evidence="3">
    <location>
        <begin position="4"/>
        <end position="178"/>
    </location>
</feature>
<dbReference type="InterPro" id="IPR050832">
    <property type="entry name" value="Bact_Acetyltransf"/>
</dbReference>
<evidence type="ECO:0000256" key="1">
    <source>
        <dbReference type="ARBA" id="ARBA00022679"/>
    </source>
</evidence>
<accession>A0A3M2LQ73</accession>
<dbReference type="Gene3D" id="3.40.630.30">
    <property type="match status" value="1"/>
</dbReference>
<keyword evidence="2" id="KW-0012">Acyltransferase</keyword>
<reference evidence="4 5" key="1">
    <citation type="submission" date="2018-10" db="EMBL/GenBank/DDBJ databases">
        <title>Isolation from soil.</title>
        <authorList>
            <person name="Hu J."/>
        </authorList>
    </citation>
    <scope>NUCLEOTIDE SEQUENCE [LARGE SCALE GENOMIC DNA]</scope>
    <source>
        <strain evidence="4 5">NEAU-Ht49</strain>
    </source>
</reference>
<dbReference type="PROSITE" id="PS51186">
    <property type="entry name" value="GNAT"/>
    <property type="match status" value="1"/>
</dbReference>
<keyword evidence="5" id="KW-1185">Reference proteome</keyword>
<dbReference type="OrthoDB" id="5243635at2"/>
<organism evidence="4 5">
    <name type="scientific">Actinomadura harenae</name>
    <dbReference type="NCBI Taxonomy" id="2483351"/>
    <lineage>
        <taxon>Bacteria</taxon>
        <taxon>Bacillati</taxon>
        <taxon>Actinomycetota</taxon>
        <taxon>Actinomycetes</taxon>
        <taxon>Streptosporangiales</taxon>
        <taxon>Thermomonosporaceae</taxon>
        <taxon>Actinomadura</taxon>
    </lineage>
</organism>
<dbReference type="CDD" id="cd04301">
    <property type="entry name" value="NAT_SF"/>
    <property type="match status" value="1"/>
</dbReference>
<dbReference type="InterPro" id="IPR000182">
    <property type="entry name" value="GNAT_dom"/>
</dbReference>
<gene>
    <name evidence="4" type="ORF">EBO15_30245</name>
</gene>
<dbReference type="EMBL" id="RFFG01000071">
    <property type="protein sequence ID" value="RMI39236.1"/>
    <property type="molecule type" value="Genomic_DNA"/>
</dbReference>
<dbReference type="Proteomes" id="UP000282674">
    <property type="component" value="Unassembled WGS sequence"/>
</dbReference>
<dbReference type="SUPFAM" id="SSF55729">
    <property type="entry name" value="Acyl-CoA N-acyltransferases (Nat)"/>
    <property type="match status" value="1"/>
</dbReference>
<comment type="caution">
    <text evidence="4">The sequence shown here is derived from an EMBL/GenBank/DDBJ whole genome shotgun (WGS) entry which is preliminary data.</text>
</comment>
<dbReference type="Pfam" id="PF00583">
    <property type="entry name" value="Acetyltransf_1"/>
    <property type="match status" value="1"/>
</dbReference>
<evidence type="ECO:0000313" key="4">
    <source>
        <dbReference type="EMBL" id="RMI39236.1"/>
    </source>
</evidence>
<evidence type="ECO:0000259" key="3">
    <source>
        <dbReference type="PROSITE" id="PS51186"/>
    </source>
</evidence>
<dbReference type="AlphaFoldDB" id="A0A3M2LQ73"/>
<evidence type="ECO:0000256" key="2">
    <source>
        <dbReference type="ARBA" id="ARBA00023315"/>
    </source>
</evidence>
<dbReference type="GO" id="GO:0016747">
    <property type="term" value="F:acyltransferase activity, transferring groups other than amino-acyl groups"/>
    <property type="evidence" value="ECO:0007669"/>
    <property type="project" value="InterPro"/>
</dbReference>
<dbReference type="PANTHER" id="PTHR43877">
    <property type="entry name" value="AMINOALKYLPHOSPHONATE N-ACETYLTRANSFERASE-RELATED-RELATED"/>
    <property type="match status" value="1"/>
</dbReference>
<evidence type="ECO:0000313" key="5">
    <source>
        <dbReference type="Proteomes" id="UP000282674"/>
    </source>
</evidence>
<dbReference type="RefSeq" id="WP_122197874.1">
    <property type="nucleotide sequence ID" value="NZ_JBHSKC010000003.1"/>
</dbReference>
<keyword evidence="1 4" id="KW-0808">Transferase</keyword>
<dbReference type="InterPro" id="IPR016181">
    <property type="entry name" value="Acyl_CoA_acyltransferase"/>
</dbReference>
<name>A0A3M2LQ73_9ACTN</name>
<protein>
    <submittedName>
        <fullName evidence="4">GNAT family N-acetyltransferase</fullName>
    </submittedName>
</protein>